<dbReference type="OrthoDB" id="9772407at2"/>
<sequence length="338" mass="38150">MKVNDHAPFENYKAKSTRYNEMPYRRCGNSGVQLPAFSLGLWHNFGEFDSFGNARGLLRTAFDLGINHFDLANNYGPPYGSAEETLGRVMNTDLALYRDELFISTKAGYDMWPGPYGNGGSRKYIISSLDRSLTRLGLDYVDLFYHHRPDPSTPIEETAYALDQLVKQGKALYIGLSNYSVEQTRKAKSVFDDLGTPFIINQSRYSMIDRSVEEGLLDLLSELELGMIAFSPLAQGMLTDKYLNGIPKNSRASNEKSYLNEALVYEHLPKILRLSKIAISRGQTLAQMSLAWLLNDVRVSSILIGASSPTQLKENMNTLKKLDFTENEELQIRKILEE</sequence>
<dbReference type="PANTHER" id="PTHR43150:SF4">
    <property type="entry name" value="L-GLYCERALDEHYDE 3-PHOSPHATE REDUCTASE"/>
    <property type="match status" value="1"/>
</dbReference>
<evidence type="ECO:0000256" key="1">
    <source>
        <dbReference type="ARBA" id="ARBA00006515"/>
    </source>
</evidence>
<evidence type="ECO:0000313" key="5">
    <source>
        <dbReference type="EMBL" id="RKF17481.1"/>
    </source>
</evidence>
<dbReference type="InterPro" id="IPR023210">
    <property type="entry name" value="NADP_OxRdtase_dom"/>
</dbReference>
<keyword evidence="6" id="KW-1185">Reference proteome</keyword>
<dbReference type="GO" id="GO:0016491">
    <property type="term" value="F:oxidoreductase activity"/>
    <property type="evidence" value="ECO:0007669"/>
    <property type="project" value="UniProtKB-KW"/>
</dbReference>
<dbReference type="RefSeq" id="WP_120355506.1">
    <property type="nucleotide sequence ID" value="NZ_RAQO01000007.1"/>
</dbReference>
<dbReference type="InterPro" id="IPR005399">
    <property type="entry name" value="K_chnl_volt-dep_bsu_KCNAB-rel"/>
</dbReference>
<reference evidence="5 6" key="1">
    <citation type="submission" date="2018-09" db="EMBL/GenBank/DDBJ databases">
        <authorList>
            <person name="Wang Z."/>
        </authorList>
    </citation>
    <scope>NUCLEOTIDE SEQUENCE [LARGE SCALE GENOMIC DNA]</scope>
    <source>
        <strain evidence="5 6">ALS 81</strain>
    </source>
</reference>
<keyword evidence="3" id="KW-0560">Oxidoreductase</keyword>
<comment type="similarity">
    <text evidence="1">Belongs to the shaker potassium channel beta subunit family.</text>
</comment>
<accession>A0A420E9Y7</accession>
<dbReference type="EMBL" id="RAQO01000007">
    <property type="protein sequence ID" value="RKF17481.1"/>
    <property type="molecule type" value="Genomic_DNA"/>
</dbReference>
<dbReference type="InterPro" id="IPR036812">
    <property type="entry name" value="NAD(P)_OxRdtase_dom_sf"/>
</dbReference>
<organism evidence="5 6">
    <name type="scientific">Alginatibacterium sediminis</name>
    <dbReference type="NCBI Taxonomy" id="2164068"/>
    <lineage>
        <taxon>Bacteria</taxon>
        <taxon>Pseudomonadati</taxon>
        <taxon>Pseudomonadota</taxon>
        <taxon>Gammaproteobacteria</taxon>
        <taxon>Alteromonadales</taxon>
        <taxon>Alteromonadaceae</taxon>
        <taxon>Alginatibacterium</taxon>
    </lineage>
</organism>
<dbReference type="GO" id="GO:0051596">
    <property type="term" value="P:methylglyoxal catabolic process"/>
    <property type="evidence" value="ECO:0007669"/>
    <property type="project" value="TreeGrafter"/>
</dbReference>
<dbReference type="PANTHER" id="PTHR43150">
    <property type="entry name" value="HYPERKINETIC, ISOFORM M"/>
    <property type="match status" value="1"/>
</dbReference>
<keyword evidence="2" id="KW-0521">NADP</keyword>
<dbReference type="SUPFAM" id="SSF51430">
    <property type="entry name" value="NAD(P)-linked oxidoreductase"/>
    <property type="match status" value="1"/>
</dbReference>
<evidence type="ECO:0000259" key="4">
    <source>
        <dbReference type="Pfam" id="PF00248"/>
    </source>
</evidence>
<proteinExistence type="inferred from homology"/>
<gene>
    <name evidence="5" type="ORF">DBZ36_13630</name>
</gene>
<dbReference type="Proteomes" id="UP000286482">
    <property type="component" value="Unassembled WGS sequence"/>
</dbReference>
<feature type="domain" description="NADP-dependent oxidoreductase" evidence="4">
    <location>
        <begin position="38"/>
        <end position="335"/>
    </location>
</feature>
<dbReference type="Gene3D" id="3.20.20.100">
    <property type="entry name" value="NADP-dependent oxidoreductase domain"/>
    <property type="match status" value="1"/>
</dbReference>
<name>A0A420E9Y7_9ALTE</name>
<evidence type="ECO:0000256" key="2">
    <source>
        <dbReference type="ARBA" id="ARBA00022857"/>
    </source>
</evidence>
<evidence type="ECO:0000313" key="6">
    <source>
        <dbReference type="Proteomes" id="UP000286482"/>
    </source>
</evidence>
<evidence type="ECO:0000256" key="3">
    <source>
        <dbReference type="ARBA" id="ARBA00023002"/>
    </source>
</evidence>
<dbReference type="AlphaFoldDB" id="A0A420E9Y7"/>
<dbReference type="Pfam" id="PF00248">
    <property type="entry name" value="Aldo_ket_red"/>
    <property type="match status" value="1"/>
</dbReference>
<comment type="caution">
    <text evidence="5">The sequence shown here is derived from an EMBL/GenBank/DDBJ whole genome shotgun (WGS) entry which is preliminary data.</text>
</comment>
<protein>
    <submittedName>
        <fullName evidence="5">L-glyceraldehyde 3-phosphate reductase</fullName>
    </submittedName>
</protein>